<evidence type="ECO:0008006" key="5">
    <source>
        <dbReference type="Google" id="ProtNLM"/>
    </source>
</evidence>
<dbReference type="Proteomes" id="UP000295719">
    <property type="component" value="Unassembled WGS sequence"/>
</dbReference>
<evidence type="ECO:0000313" key="3">
    <source>
        <dbReference type="EMBL" id="TCV95100.1"/>
    </source>
</evidence>
<feature type="domain" description="DUF2264" evidence="2">
    <location>
        <begin position="352"/>
        <end position="555"/>
    </location>
</feature>
<dbReference type="RefSeq" id="WP_131865791.1">
    <property type="nucleotide sequence ID" value="NZ_SMCR01000006.1"/>
</dbReference>
<dbReference type="OrthoDB" id="9813465at2"/>
<dbReference type="PANTHER" id="PTHR35339:SF4">
    <property type="entry name" value="LINALOOL DEHYDRATASE_ISOMERASE DOMAIN-CONTAINING PROTEIN"/>
    <property type="match status" value="1"/>
</dbReference>
<dbReference type="InterPro" id="IPR049349">
    <property type="entry name" value="DUF2264_N"/>
</dbReference>
<dbReference type="Pfam" id="PF20938">
    <property type="entry name" value="DUF2264_C"/>
    <property type="match status" value="1"/>
</dbReference>
<evidence type="ECO:0000259" key="1">
    <source>
        <dbReference type="Pfam" id="PF10022"/>
    </source>
</evidence>
<gene>
    <name evidence="3" type="ORF">EDC52_10631</name>
</gene>
<dbReference type="EMBL" id="SMCR01000006">
    <property type="protein sequence ID" value="TCV95100.1"/>
    <property type="molecule type" value="Genomic_DNA"/>
</dbReference>
<evidence type="ECO:0000313" key="4">
    <source>
        <dbReference type="Proteomes" id="UP000295719"/>
    </source>
</evidence>
<reference evidence="3 4" key="1">
    <citation type="submission" date="2019-03" db="EMBL/GenBank/DDBJ databases">
        <title>Genomic Encyclopedia of Type Strains, Phase IV (KMG-IV): sequencing the most valuable type-strain genomes for metagenomic binning, comparative biology and taxonomic classification.</title>
        <authorList>
            <person name="Goeker M."/>
        </authorList>
    </citation>
    <scope>NUCLEOTIDE SEQUENCE [LARGE SCALE GENOMIC DNA]</scope>
    <source>
        <strain evidence="3 4">DSM 19580</strain>
    </source>
</reference>
<dbReference type="InterPro" id="IPR016624">
    <property type="entry name" value="UCP014753"/>
</dbReference>
<comment type="caution">
    <text evidence="3">The sequence shown here is derived from an EMBL/GenBank/DDBJ whole genome shotgun (WGS) entry which is preliminary data.</text>
</comment>
<dbReference type="InterPro" id="IPR049237">
    <property type="entry name" value="DUF2264_C"/>
</dbReference>
<dbReference type="Pfam" id="PF10022">
    <property type="entry name" value="DUF2264"/>
    <property type="match status" value="1"/>
</dbReference>
<feature type="domain" description="DUF2264" evidence="1">
    <location>
        <begin position="4"/>
        <end position="344"/>
    </location>
</feature>
<dbReference type="PIRSF" id="PIRSF014753">
    <property type="entry name" value="UCP014753"/>
    <property type="match status" value="1"/>
</dbReference>
<protein>
    <recommendedName>
        <fullName evidence="5">DUF2264 domain-containing protein</fullName>
    </recommendedName>
</protein>
<dbReference type="AlphaFoldDB" id="A0A4R3YRN6"/>
<dbReference type="PANTHER" id="PTHR35339">
    <property type="entry name" value="LINALOOL DEHYDRATASE_ISOMERASE DOMAIN-CONTAINING PROTEIN"/>
    <property type="match status" value="1"/>
</dbReference>
<organism evidence="3 4">
    <name type="scientific">Biostraticola tofi</name>
    <dbReference type="NCBI Taxonomy" id="466109"/>
    <lineage>
        <taxon>Bacteria</taxon>
        <taxon>Pseudomonadati</taxon>
        <taxon>Pseudomonadota</taxon>
        <taxon>Gammaproteobacteria</taxon>
        <taxon>Enterobacterales</taxon>
        <taxon>Bruguierivoracaceae</taxon>
        <taxon>Biostraticola</taxon>
    </lineage>
</organism>
<accession>A0A4R3YRN6</accession>
<evidence type="ECO:0000259" key="2">
    <source>
        <dbReference type="Pfam" id="PF20938"/>
    </source>
</evidence>
<sequence length="593" mass="67705">MESKNAYCNIMRKWAESAKPFFTQHYSRIKMGNTAAHYPDDVAQMEGFSRMLWGLLPLWSAGHSTDLLADYTAGVRHGSDPQHQEYWGEVSGPDQRCVEMAAYALAMALPDSLLWASLSVDEQDNLTHWLQQSADLPVPNNNWHFFPVLVQVGFKCAGRVYDMSVINSHLDAIEPFWLGNGWYSDGMGRPRDYYNSCAFHYYGLLYSHFMQDVDPERCERYRQRAIAFALEHIYWFSADGPAIPFGRSLTYRFVQAAFWSAAAFTGLDVFSPGIIKGIILRHIDWWLEQPFITHDGLFSIGYGYPNLTMAEDYNSPGSPYWALKSLLILAIDDQSEFWQSEPEPFPALEKVHFIPQATQAIVHSEDSRHAWMLMSGQFHPLNFVNTDAKYCKFAYSSHFGFTIERGAYGLNHASCDAMLLFSEHDNYYRGRRESRSTTMTDQFIRSEWYPWDDVKVITWLIPCEHGHVRIHCVETAREIDCVEGGFAVNYHRLQQTLDDTSALFIRSENGGSGVIDLLNNRHTTTVITPPNSNIVYAEPSIVPCLAKDLSAGTHWLAGWYSSSLSGKQEPAPEVRFDTVNRRLMLDSTPINIY</sequence>
<proteinExistence type="predicted"/>
<name>A0A4R3YRN6_9GAMM</name>
<keyword evidence="4" id="KW-1185">Reference proteome</keyword>